<dbReference type="OrthoDB" id="7595639at2"/>
<sequence length="609" mass="68084">MQNSNALEASSRWHPNAFWLIVAAFTFLVALGTNVLEIRYSYFTQEGAGRWGMTFSQRYGDALVLSVEPGSIADEQGVKPGDILRPLDQMTLRAVPLSGEKIRLTRVSPGPEKSIIIVTTPADQPLMAVPNLTNRVLDDTVRLLLLFGGAFIIWRAWGRRSSFMLGLALMTLSPFPMRWVPLAALEGFVWELSTQILYYFVQLALVLFAMAFLTERGIRVPHWANRLFWLMLVFHVAYFAIDWLVPLGTLPDLLLTLKAPTDPLSALGTWLLTFAVLWFGWRRVDAASHHRTALFLLAIVAMNFGNSLFSIYNLFPYTRSDPAYLTATSTGTRIVGLFLFAYAILRHRVIDTGFAINRTLVYGAVTFTLLVAFGLVEWSVEHLVPEAWHEGGAYISAALAVGLFLAFHRLREWFEHYIERLFFREWQLAEKKLRRFVASAGHFDKSPALCSATVEAVSSYADGVSSALYLRHSDGTYLLEAGQLSGAPECYSGDNPGFALMRAERKPLDLLNAPGALPGELALPMIEHGALAGFVLLEGKADGTHYRPDQVELLDWAVQHIGLDLRALQARQLEAQNRELADRNEWLSEANTLLVKDKERLVALLARAT</sequence>
<feature type="transmembrane region" description="Helical" evidence="1">
    <location>
        <begin position="293"/>
        <end position="312"/>
    </location>
</feature>
<name>A0A6I4SYA3_9SPHN</name>
<feature type="transmembrane region" description="Helical" evidence="1">
    <location>
        <begin position="264"/>
        <end position="281"/>
    </location>
</feature>
<evidence type="ECO:0000313" key="3">
    <source>
        <dbReference type="Proteomes" id="UP000433652"/>
    </source>
</evidence>
<feature type="transmembrane region" description="Helical" evidence="1">
    <location>
        <begin position="196"/>
        <end position="214"/>
    </location>
</feature>
<feature type="transmembrane region" description="Helical" evidence="1">
    <location>
        <begin position="226"/>
        <end position="244"/>
    </location>
</feature>
<reference evidence="2 3" key="1">
    <citation type="submission" date="2019-12" db="EMBL/GenBank/DDBJ databases">
        <title>Genomic-based taxomic classification of the family Erythrobacteraceae.</title>
        <authorList>
            <person name="Xu L."/>
        </authorList>
    </citation>
    <scope>NUCLEOTIDE SEQUENCE [LARGE SCALE GENOMIC DNA]</scope>
    <source>
        <strain evidence="2 3">MCCC 1K01500</strain>
    </source>
</reference>
<accession>A0A6I4SYA3</accession>
<dbReference type="AlphaFoldDB" id="A0A6I4SYA3"/>
<proteinExistence type="predicted"/>
<dbReference type="Proteomes" id="UP000433652">
    <property type="component" value="Unassembled WGS sequence"/>
</dbReference>
<dbReference type="InterPro" id="IPR036034">
    <property type="entry name" value="PDZ_sf"/>
</dbReference>
<protein>
    <recommendedName>
        <fullName evidence="4">PDZ domain-containing protein</fullName>
    </recommendedName>
</protein>
<feature type="transmembrane region" description="Helical" evidence="1">
    <location>
        <begin position="392"/>
        <end position="410"/>
    </location>
</feature>
<organism evidence="2 3">
    <name type="scientific">Croceibacterium salegens</name>
    <dbReference type="NCBI Taxonomy" id="1737568"/>
    <lineage>
        <taxon>Bacteria</taxon>
        <taxon>Pseudomonadati</taxon>
        <taxon>Pseudomonadota</taxon>
        <taxon>Alphaproteobacteria</taxon>
        <taxon>Sphingomonadales</taxon>
        <taxon>Erythrobacteraceae</taxon>
        <taxon>Croceibacterium</taxon>
    </lineage>
</organism>
<dbReference type="RefSeq" id="WP_159796096.1">
    <property type="nucleotide sequence ID" value="NZ_WTYM01000050.1"/>
</dbReference>
<keyword evidence="1" id="KW-0472">Membrane</keyword>
<evidence type="ECO:0008006" key="4">
    <source>
        <dbReference type="Google" id="ProtNLM"/>
    </source>
</evidence>
<evidence type="ECO:0000313" key="2">
    <source>
        <dbReference type="EMBL" id="MXO60368.1"/>
    </source>
</evidence>
<feature type="transmembrane region" description="Helical" evidence="1">
    <location>
        <begin position="17"/>
        <end position="36"/>
    </location>
</feature>
<keyword evidence="1" id="KW-0812">Transmembrane</keyword>
<feature type="transmembrane region" description="Helical" evidence="1">
    <location>
        <begin position="360"/>
        <end position="380"/>
    </location>
</feature>
<evidence type="ECO:0000256" key="1">
    <source>
        <dbReference type="SAM" id="Phobius"/>
    </source>
</evidence>
<keyword evidence="3" id="KW-1185">Reference proteome</keyword>
<dbReference type="SUPFAM" id="SSF50156">
    <property type="entry name" value="PDZ domain-like"/>
    <property type="match status" value="1"/>
</dbReference>
<comment type="caution">
    <text evidence="2">The sequence shown here is derived from an EMBL/GenBank/DDBJ whole genome shotgun (WGS) entry which is preliminary data.</text>
</comment>
<dbReference type="EMBL" id="WTYM01000050">
    <property type="protein sequence ID" value="MXO60368.1"/>
    <property type="molecule type" value="Genomic_DNA"/>
</dbReference>
<gene>
    <name evidence="2" type="ORF">GRI89_12545</name>
</gene>
<feature type="transmembrane region" description="Helical" evidence="1">
    <location>
        <begin position="324"/>
        <end position="345"/>
    </location>
</feature>
<keyword evidence="1" id="KW-1133">Transmembrane helix</keyword>